<evidence type="ECO:0000256" key="8">
    <source>
        <dbReference type="ARBA" id="ARBA00038436"/>
    </source>
</evidence>
<gene>
    <name evidence="11" type="ORF">G127AT_09235</name>
</gene>
<dbReference type="RefSeq" id="WP_210896235.1">
    <property type="nucleotide sequence ID" value="NZ_CP071696.1"/>
</dbReference>
<dbReference type="Pfam" id="PF04290">
    <property type="entry name" value="DctQ"/>
    <property type="match status" value="1"/>
</dbReference>
<feature type="domain" description="Tripartite ATP-independent periplasmic transporters DctQ component" evidence="10">
    <location>
        <begin position="34"/>
        <end position="159"/>
    </location>
</feature>
<dbReference type="PANTHER" id="PTHR35011:SF11">
    <property type="entry name" value="TRAP TRANSPORTER SMALL PERMEASE PROTEIN"/>
    <property type="match status" value="1"/>
</dbReference>
<keyword evidence="2" id="KW-0813">Transport</keyword>
<dbReference type="KEGG" id="aarc:G127AT_09235"/>
<comment type="similarity">
    <text evidence="8">Belongs to the TRAP transporter small permease family.</text>
</comment>
<keyword evidence="4" id="KW-0997">Cell inner membrane</keyword>
<dbReference type="EMBL" id="CP071696">
    <property type="protein sequence ID" value="QTX03539.1"/>
    <property type="molecule type" value="Genomic_DNA"/>
</dbReference>
<evidence type="ECO:0000259" key="10">
    <source>
        <dbReference type="Pfam" id="PF04290"/>
    </source>
</evidence>
<protein>
    <submittedName>
        <fullName evidence="11">TRAP transporter small permease</fullName>
    </submittedName>
</protein>
<evidence type="ECO:0000256" key="9">
    <source>
        <dbReference type="SAM" id="Phobius"/>
    </source>
</evidence>
<dbReference type="InterPro" id="IPR055348">
    <property type="entry name" value="DctQ"/>
</dbReference>
<evidence type="ECO:0000256" key="4">
    <source>
        <dbReference type="ARBA" id="ARBA00022519"/>
    </source>
</evidence>
<evidence type="ECO:0000313" key="11">
    <source>
        <dbReference type="EMBL" id="QTX03539.1"/>
    </source>
</evidence>
<keyword evidence="3" id="KW-1003">Cell membrane</keyword>
<dbReference type="AlphaFoldDB" id="A0A975FKA5"/>
<name>A0A975FKA5_9MICO</name>
<evidence type="ECO:0000256" key="5">
    <source>
        <dbReference type="ARBA" id="ARBA00022692"/>
    </source>
</evidence>
<dbReference type="Proteomes" id="UP000671914">
    <property type="component" value="Chromosome"/>
</dbReference>
<dbReference type="InterPro" id="IPR007387">
    <property type="entry name" value="TRAP_DctQ"/>
</dbReference>
<proteinExistence type="inferred from homology"/>
<organism evidence="11 12">
    <name type="scientific">Agromyces archimandritae</name>
    <dbReference type="NCBI Taxonomy" id="2781962"/>
    <lineage>
        <taxon>Bacteria</taxon>
        <taxon>Bacillati</taxon>
        <taxon>Actinomycetota</taxon>
        <taxon>Actinomycetes</taxon>
        <taxon>Micrococcales</taxon>
        <taxon>Microbacteriaceae</taxon>
        <taxon>Agromyces</taxon>
    </lineage>
</organism>
<feature type="transmembrane region" description="Helical" evidence="9">
    <location>
        <begin position="93"/>
        <end position="118"/>
    </location>
</feature>
<keyword evidence="5 9" id="KW-0812">Transmembrane</keyword>
<sequence>MTDAPPPRARILRRIAGAIGVVEITIGVIALLTILVLVFIQALQRYLPGDGIAWSGEIAKFSLIWLTFSAAGLLITTRGHIALEIMDSLPNPMAVRIVQTFALVCVAVIGFGLTMEAIALIETQGIVKSPVLRIPMSWIYIPVLIGMVSTTIRSAIAAVDIAWHGPVLADVEDTIEGASA</sequence>
<comment type="subcellular location">
    <subcellularLocation>
        <location evidence="1">Cell inner membrane</location>
        <topology evidence="1">Multi-pass membrane protein</topology>
    </subcellularLocation>
</comment>
<keyword evidence="7 9" id="KW-0472">Membrane</keyword>
<feature type="transmembrane region" description="Helical" evidence="9">
    <location>
        <begin position="15"/>
        <end position="40"/>
    </location>
</feature>
<dbReference type="GO" id="GO:0005886">
    <property type="term" value="C:plasma membrane"/>
    <property type="evidence" value="ECO:0007669"/>
    <property type="project" value="UniProtKB-SubCell"/>
</dbReference>
<evidence type="ECO:0000256" key="3">
    <source>
        <dbReference type="ARBA" id="ARBA00022475"/>
    </source>
</evidence>
<reference evidence="11" key="1">
    <citation type="submission" date="2021-03" db="EMBL/GenBank/DDBJ databases">
        <title>Agromyces archimandritus sp. nov., isolated from the cockroach Archimandrita tessellata.</title>
        <authorList>
            <person name="Guzman J."/>
            <person name="Ortuzar M."/>
            <person name="Poehlein A."/>
            <person name="Daniel R."/>
            <person name="Trujillo M."/>
            <person name="Vilcinskas A."/>
        </authorList>
    </citation>
    <scope>NUCLEOTIDE SEQUENCE</scope>
    <source>
        <strain evidence="11">G127AT</strain>
    </source>
</reference>
<keyword evidence="12" id="KW-1185">Reference proteome</keyword>
<keyword evidence="6 9" id="KW-1133">Transmembrane helix</keyword>
<feature type="transmembrane region" description="Helical" evidence="9">
    <location>
        <begin position="139"/>
        <end position="163"/>
    </location>
</feature>
<feature type="transmembrane region" description="Helical" evidence="9">
    <location>
        <begin position="61"/>
        <end position="81"/>
    </location>
</feature>
<evidence type="ECO:0000256" key="1">
    <source>
        <dbReference type="ARBA" id="ARBA00004429"/>
    </source>
</evidence>
<dbReference type="PANTHER" id="PTHR35011">
    <property type="entry name" value="2,3-DIKETO-L-GULONATE TRAP TRANSPORTER SMALL PERMEASE PROTEIN YIAM"/>
    <property type="match status" value="1"/>
</dbReference>
<evidence type="ECO:0000256" key="2">
    <source>
        <dbReference type="ARBA" id="ARBA00022448"/>
    </source>
</evidence>
<evidence type="ECO:0000313" key="12">
    <source>
        <dbReference type="Proteomes" id="UP000671914"/>
    </source>
</evidence>
<evidence type="ECO:0000256" key="7">
    <source>
        <dbReference type="ARBA" id="ARBA00023136"/>
    </source>
</evidence>
<dbReference type="GO" id="GO:0022857">
    <property type="term" value="F:transmembrane transporter activity"/>
    <property type="evidence" value="ECO:0007669"/>
    <property type="project" value="TreeGrafter"/>
</dbReference>
<dbReference type="GO" id="GO:0015740">
    <property type="term" value="P:C4-dicarboxylate transport"/>
    <property type="evidence" value="ECO:0007669"/>
    <property type="project" value="TreeGrafter"/>
</dbReference>
<accession>A0A975FKA5</accession>
<evidence type="ECO:0000256" key="6">
    <source>
        <dbReference type="ARBA" id="ARBA00022989"/>
    </source>
</evidence>